<gene>
    <name evidence="1" type="ORF">BECKTUN1418D_GA0071000_13742</name>
</gene>
<sequence>MDRVLAETGERRFTEHDLRAKRTSDADFPEHVRALFTHADFHTTQRVCRRRPERVKLGRGVTCLDRKSQVR</sequence>
<name>A0A451AIB3_9GAMM</name>
<evidence type="ECO:0000313" key="1">
    <source>
        <dbReference type="EMBL" id="VFK65780.1"/>
    </source>
</evidence>
<dbReference type="EMBL" id="CAADFX010000374">
    <property type="protein sequence ID" value="VFK65780.1"/>
    <property type="molecule type" value="Genomic_DNA"/>
</dbReference>
<accession>A0A451AIB3</accession>
<evidence type="ECO:0008006" key="2">
    <source>
        <dbReference type="Google" id="ProtNLM"/>
    </source>
</evidence>
<reference evidence="1" key="1">
    <citation type="submission" date="2019-02" db="EMBL/GenBank/DDBJ databases">
        <authorList>
            <person name="Gruber-Vodicka R. H."/>
            <person name="Seah K. B. B."/>
        </authorList>
    </citation>
    <scope>NUCLEOTIDE SEQUENCE</scope>
    <source>
        <strain evidence="1">BECK_BY1</strain>
    </source>
</reference>
<organism evidence="1">
    <name type="scientific">Candidatus Kentrum sp. TUN</name>
    <dbReference type="NCBI Taxonomy" id="2126343"/>
    <lineage>
        <taxon>Bacteria</taxon>
        <taxon>Pseudomonadati</taxon>
        <taxon>Pseudomonadota</taxon>
        <taxon>Gammaproteobacteria</taxon>
        <taxon>Candidatus Kentrum</taxon>
    </lineage>
</organism>
<dbReference type="AlphaFoldDB" id="A0A451AIB3"/>
<protein>
    <recommendedName>
        <fullName evidence="2">Phage integrase family protein</fullName>
    </recommendedName>
</protein>
<proteinExistence type="predicted"/>